<feature type="domain" description="DUF1559" evidence="1">
    <location>
        <begin position="36"/>
        <end position="319"/>
    </location>
</feature>
<organism evidence="2 3">
    <name type="scientific">Roseimaritima multifibrata</name>
    <dbReference type="NCBI Taxonomy" id="1930274"/>
    <lineage>
        <taxon>Bacteria</taxon>
        <taxon>Pseudomonadati</taxon>
        <taxon>Planctomycetota</taxon>
        <taxon>Planctomycetia</taxon>
        <taxon>Pirellulales</taxon>
        <taxon>Pirellulaceae</taxon>
        <taxon>Roseimaritima</taxon>
    </lineage>
</organism>
<dbReference type="InterPro" id="IPR027558">
    <property type="entry name" value="Pre_pil_HX9DG_C"/>
</dbReference>
<dbReference type="InterPro" id="IPR045584">
    <property type="entry name" value="Pilin-like"/>
</dbReference>
<dbReference type="OrthoDB" id="241095at2"/>
<dbReference type="Proteomes" id="UP000320672">
    <property type="component" value="Chromosome"/>
</dbReference>
<dbReference type="Pfam" id="PF07596">
    <property type="entry name" value="SBP_bac_10"/>
    <property type="match status" value="1"/>
</dbReference>
<dbReference type="Pfam" id="PF07963">
    <property type="entry name" value="N_methyl"/>
    <property type="match status" value="1"/>
</dbReference>
<evidence type="ECO:0000313" key="3">
    <source>
        <dbReference type="Proteomes" id="UP000320672"/>
    </source>
</evidence>
<dbReference type="RefSeq" id="WP_145350883.1">
    <property type="nucleotide sequence ID" value="NZ_CP036262.1"/>
</dbReference>
<dbReference type="InterPro" id="IPR012902">
    <property type="entry name" value="N_methyl_site"/>
</dbReference>
<dbReference type="PANTHER" id="PTHR30093:SF2">
    <property type="entry name" value="TYPE II SECRETION SYSTEM PROTEIN H"/>
    <property type="match status" value="1"/>
</dbReference>
<evidence type="ECO:0000259" key="1">
    <source>
        <dbReference type="Pfam" id="PF07596"/>
    </source>
</evidence>
<proteinExistence type="predicted"/>
<dbReference type="KEGG" id="rml:FF011L_14080"/>
<dbReference type="Gene3D" id="3.30.700.10">
    <property type="entry name" value="Glycoprotein, Type 4 Pilin"/>
    <property type="match status" value="1"/>
</dbReference>
<dbReference type="AlphaFoldDB" id="A0A517MCQ6"/>
<dbReference type="SUPFAM" id="SSF54523">
    <property type="entry name" value="Pili subunits"/>
    <property type="match status" value="1"/>
</dbReference>
<name>A0A517MCQ6_9BACT</name>
<gene>
    <name evidence="2" type="primary">pulG_3</name>
    <name evidence="2" type="ORF">FF011L_14080</name>
</gene>
<evidence type="ECO:0000313" key="2">
    <source>
        <dbReference type="EMBL" id="QDS92661.1"/>
    </source>
</evidence>
<keyword evidence="3" id="KW-1185">Reference proteome</keyword>
<dbReference type="PANTHER" id="PTHR30093">
    <property type="entry name" value="GENERAL SECRETION PATHWAY PROTEIN G"/>
    <property type="match status" value="1"/>
</dbReference>
<dbReference type="NCBIfam" id="TIGR04294">
    <property type="entry name" value="pre_pil_HX9DG"/>
    <property type="match status" value="1"/>
</dbReference>
<accession>A0A517MCQ6</accession>
<dbReference type="InterPro" id="IPR011453">
    <property type="entry name" value="DUF1559"/>
</dbReference>
<dbReference type="EMBL" id="CP036262">
    <property type="protein sequence ID" value="QDS92661.1"/>
    <property type="molecule type" value="Genomic_DNA"/>
</dbReference>
<reference evidence="2 3" key="1">
    <citation type="submission" date="2019-02" db="EMBL/GenBank/DDBJ databases">
        <title>Deep-cultivation of Planctomycetes and their phenomic and genomic characterization uncovers novel biology.</title>
        <authorList>
            <person name="Wiegand S."/>
            <person name="Jogler M."/>
            <person name="Boedeker C."/>
            <person name="Pinto D."/>
            <person name="Vollmers J."/>
            <person name="Rivas-Marin E."/>
            <person name="Kohn T."/>
            <person name="Peeters S.H."/>
            <person name="Heuer A."/>
            <person name="Rast P."/>
            <person name="Oberbeckmann S."/>
            <person name="Bunk B."/>
            <person name="Jeske O."/>
            <person name="Meyerdierks A."/>
            <person name="Storesund J.E."/>
            <person name="Kallscheuer N."/>
            <person name="Luecker S."/>
            <person name="Lage O.M."/>
            <person name="Pohl T."/>
            <person name="Merkel B.J."/>
            <person name="Hornburger P."/>
            <person name="Mueller R.-W."/>
            <person name="Bruemmer F."/>
            <person name="Labrenz M."/>
            <person name="Spormann A.M."/>
            <person name="Op den Camp H."/>
            <person name="Overmann J."/>
            <person name="Amann R."/>
            <person name="Jetten M.S.M."/>
            <person name="Mascher T."/>
            <person name="Medema M.H."/>
            <person name="Devos D.P."/>
            <person name="Kaster A.-K."/>
            <person name="Ovreas L."/>
            <person name="Rohde M."/>
            <person name="Galperin M.Y."/>
            <person name="Jogler C."/>
        </authorList>
    </citation>
    <scope>NUCLEOTIDE SEQUENCE [LARGE SCALE GENOMIC DNA]</scope>
    <source>
        <strain evidence="2 3">FF011L</strain>
    </source>
</reference>
<protein>
    <submittedName>
        <fullName evidence="2">Type II secretion system protein G</fullName>
    </submittedName>
</protein>
<dbReference type="NCBIfam" id="TIGR02532">
    <property type="entry name" value="IV_pilin_GFxxxE"/>
    <property type="match status" value="1"/>
</dbReference>
<sequence length="337" mass="36152">MKKRHLHGRLGFTLVELLVVIAIIGVLVGLLLPAVQAAREAARRMSCTNNLKQLGLALHNYHDTHKTMPYAVTGMGGITSGTATPAPGQTRNQKGWVMVLPYIEQQNLYDLFDFRYAAGVRQSGSNTIDGPLPGEVGNANDVVASTVLAAFLCPSDPNPEQYATISSTSYSISPGTTTLQGAFTNYDFSAARTSSSADRWSSISLQTRRMFGHDDGTKMSAVVDGLSNTIAIAETLRNTYDGVSQTWGYTKHVGNGVDPAWARGLNDNECCAWQSPAYSQTPLPSRLGEWATAGSIHPAGANFTLGDGSVQFLSETINLTVLQRLTYIGDGQPVGEY</sequence>